<dbReference type="Proteomes" id="UP000823872">
    <property type="component" value="Chromosome B4"/>
</dbReference>
<evidence type="ECO:0000256" key="4">
    <source>
        <dbReference type="ARBA" id="ARBA00022553"/>
    </source>
</evidence>
<keyword evidence="4" id="KW-0597">Phosphoprotein</keyword>
<keyword evidence="23" id="KW-1185">Reference proteome</keyword>
<dbReference type="PROSITE" id="PS50835">
    <property type="entry name" value="IG_LIKE"/>
    <property type="match status" value="2"/>
</dbReference>
<evidence type="ECO:0000256" key="20">
    <source>
        <dbReference type="SAM" id="SignalP"/>
    </source>
</evidence>
<dbReference type="PRINTS" id="PR00692">
    <property type="entry name" value="CD4TCANTIGEN"/>
</dbReference>
<accession>A0ABI7XLT2</accession>
<dbReference type="InterPro" id="IPR036179">
    <property type="entry name" value="Ig-like_dom_sf"/>
</dbReference>
<keyword evidence="15" id="KW-0449">Lipoprotein</keyword>
<dbReference type="Ensembl" id="ENSFCTT00005034504.1">
    <property type="protein sequence ID" value="ENSFCTP00005023505.1"/>
    <property type="gene ID" value="ENSFCTG00005012175.1"/>
</dbReference>
<dbReference type="InterPro" id="IPR013783">
    <property type="entry name" value="Ig-like_fold"/>
</dbReference>
<evidence type="ECO:0000256" key="3">
    <source>
        <dbReference type="ARBA" id="ARBA00022475"/>
    </source>
</evidence>
<dbReference type="Pfam" id="PF12104">
    <property type="entry name" value="Tcell_CD4_C"/>
    <property type="match status" value="2"/>
</dbReference>
<feature type="region of interest" description="Disordered" evidence="18">
    <location>
        <begin position="164"/>
        <end position="185"/>
    </location>
</feature>
<dbReference type="InterPro" id="IPR021963">
    <property type="entry name" value="Tcell_CD4_Cterm"/>
</dbReference>
<keyword evidence="10" id="KW-1064">Adaptive immunity</keyword>
<keyword evidence="16" id="KW-0393">Immunoglobulin domain</keyword>
<evidence type="ECO:0000256" key="1">
    <source>
        <dbReference type="ARBA" id="ARBA00004251"/>
    </source>
</evidence>
<keyword evidence="9 19" id="KW-1133">Transmembrane helix</keyword>
<keyword evidence="6 20" id="KW-0732">Signal</keyword>
<dbReference type="Gene3D" id="1.20.5.900">
    <property type="entry name" value="transmembrane domain of human cd4"/>
    <property type="match status" value="2"/>
</dbReference>
<evidence type="ECO:0000313" key="23">
    <source>
        <dbReference type="Proteomes" id="UP000823872"/>
    </source>
</evidence>
<evidence type="ECO:0000256" key="17">
    <source>
        <dbReference type="ARBA" id="ARBA00029974"/>
    </source>
</evidence>
<dbReference type="SMART" id="SM00406">
    <property type="entry name" value="IGv"/>
    <property type="match status" value="1"/>
</dbReference>
<dbReference type="Gene3D" id="2.60.40.10">
    <property type="entry name" value="Immunoglobulins"/>
    <property type="match status" value="4"/>
</dbReference>
<name>A0ABI7XLT2_FELCA</name>
<evidence type="ECO:0000256" key="12">
    <source>
        <dbReference type="ARBA" id="ARBA00023139"/>
    </source>
</evidence>
<evidence type="ECO:0000256" key="8">
    <source>
        <dbReference type="ARBA" id="ARBA00022859"/>
    </source>
</evidence>
<evidence type="ECO:0000256" key="9">
    <source>
        <dbReference type="ARBA" id="ARBA00022989"/>
    </source>
</evidence>
<dbReference type="SUPFAM" id="SSF48726">
    <property type="entry name" value="Immunoglobulin"/>
    <property type="match status" value="4"/>
</dbReference>
<keyword evidence="5 19" id="KW-0812">Transmembrane</keyword>
<evidence type="ECO:0000256" key="18">
    <source>
        <dbReference type="SAM" id="MobiDB-lite"/>
    </source>
</evidence>
<dbReference type="SMART" id="SM00409">
    <property type="entry name" value="IG"/>
    <property type="match status" value="3"/>
</dbReference>
<feature type="signal peptide" evidence="20">
    <location>
        <begin position="1"/>
        <end position="21"/>
    </location>
</feature>
<dbReference type="PANTHER" id="PTHR11422:SF0">
    <property type="entry name" value="T-CELL SURFACE GLYCOPROTEIN CD4"/>
    <property type="match status" value="1"/>
</dbReference>
<evidence type="ECO:0000256" key="6">
    <source>
        <dbReference type="ARBA" id="ARBA00022729"/>
    </source>
</evidence>
<sequence>MNQGAAFRHLLLVLQLVMLEAAVPQGKEVVLGKAGGTAELPCQASQKKYMTFTWRLSSQVKILESQHSSLCLTGSSKLKTRFECKKILWDQGSFPLVIKSLQVADSGIYTCEVENKKREVELLVFGLTAKVDPSGSGGSSSSSTSTSTSIYLLQGQSLTLTLESPSGSNPSVQWKGPGNKSKSGVHSLSLSQLELQESGTCTCTVSQSQKTLVFNTNILVLAFRKVSNTVYAKEGEQVEFSFPLNFEDENLMGNLRWKAEGAPSSLLWISFTLKNKQLSVKEVDPYSKLQMMDSLPLRFTLPNVLSRYAGSGNLTLVLDKGQLQQEVKLVVMRVTQSGNNLTCEVLGPTSPELTLSLKLKGQAAKVSKQQKMVRVEDAEAGTWQCLLSHKDKVLLASKAEVLPPVLTRTWTNLLTIVLGGVLGLVLFIGLWVYCCVKCWHRRVSEPPQNPLSLPTGHVSTGHLYSNKDLLYMRHTRALALSARAPSSLAGDWALSQIPCRGRDWKEQRVNSGTDGLSHSNCFSSPSSPHSCLQGAPPFWRPGTLMTPLLLPGQRQAARMSHIKRLLSEKKTCQCSHRLQKTCNPI</sequence>
<dbReference type="InterPro" id="IPR008424">
    <property type="entry name" value="Ig_C2-set"/>
</dbReference>
<dbReference type="InterPro" id="IPR003598">
    <property type="entry name" value="Ig_sub2"/>
</dbReference>
<dbReference type="InterPro" id="IPR015274">
    <property type="entry name" value="CD4-extracel"/>
</dbReference>
<evidence type="ECO:0000256" key="16">
    <source>
        <dbReference type="ARBA" id="ARBA00023319"/>
    </source>
</evidence>
<protein>
    <recommendedName>
        <fullName evidence="2">T-cell surface glycoprotein CD4</fullName>
    </recommendedName>
    <alternativeName>
        <fullName evidence="17">T-cell surface antigen T4/Leu-3</fullName>
    </alternativeName>
</protein>
<feature type="domain" description="Ig-like" evidence="21">
    <location>
        <begin position="24"/>
        <end position="121"/>
    </location>
</feature>
<reference evidence="22" key="2">
    <citation type="submission" date="2025-08" db="UniProtKB">
        <authorList>
            <consortium name="Ensembl"/>
        </authorList>
    </citation>
    <scope>IDENTIFICATION</scope>
    <source>
        <strain evidence="22">breed Abyssinian</strain>
    </source>
</reference>
<dbReference type="Pfam" id="PF09191">
    <property type="entry name" value="CD4-extracel"/>
    <property type="match status" value="1"/>
</dbReference>
<keyword evidence="14" id="KW-0325">Glycoprotein</keyword>
<evidence type="ECO:0000256" key="14">
    <source>
        <dbReference type="ARBA" id="ARBA00023180"/>
    </source>
</evidence>
<dbReference type="InterPro" id="IPR007110">
    <property type="entry name" value="Ig-like_dom"/>
</dbReference>
<proteinExistence type="predicted"/>
<evidence type="ECO:0000313" key="22">
    <source>
        <dbReference type="Ensembl" id="ENSFCTP00005023505.1"/>
    </source>
</evidence>
<keyword evidence="11 19" id="KW-0472">Membrane</keyword>
<dbReference type="PANTHER" id="PTHR11422">
    <property type="entry name" value="T-CELL SURFACE GLYCOPROTEIN CD4"/>
    <property type="match status" value="1"/>
</dbReference>
<dbReference type="InterPro" id="IPR013106">
    <property type="entry name" value="Ig_V-set"/>
</dbReference>
<dbReference type="Pfam" id="PF05790">
    <property type="entry name" value="C2-set"/>
    <property type="match status" value="2"/>
</dbReference>
<keyword evidence="12" id="KW-0564">Palmitate</keyword>
<evidence type="ECO:0000256" key="2">
    <source>
        <dbReference type="ARBA" id="ARBA00016522"/>
    </source>
</evidence>
<reference evidence="22" key="3">
    <citation type="submission" date="2025-09" db="UniProtKB">
        <authorList>
            <consortium name="Ensembl"/>
        </authorList>
    </citation>
    <scope>IDENTIFICATION</scope>
    <source>
        <strain evidence="22">breed Abyssinian</strain>
    </source>
</reference>
<evidence type="ECO:0000256" key="7">
    <source>
        <dbReference type="ARBA" id="ARBA00022737"/>
    </source>
</evidence>
<feature type="domain" description="Ig-like" evidence="21">
    <location>
        <begin position="133"/>
        <end position="213"/>
    </location>
</feature>
<evidence type="ECO:0000259" key="21">
    <source>
        <dbReference type="PROSITE" id="PS50835"/>
    </source>
</evidence>
<keyword evidence="7" id="KW-0677">Repeat</keyword>
<organism evidence="22 23">
    <name type="scientific">Felis catus</name>
    <name type="common">Cat</name>
    <name type="synonym">Felis silvestris catus</name>
    <dbReference type="NCBI Taxonomy" id="9685"/>
    <lineage>
        <taxon>Eukaryota</taxon>
        <taxon>Metazoa</taxon>
        <taxon>Chordata</taxon>
        <taxon>Craniata</taxon>
        <taxon>Vertebrata</taxon>
        <taxon>Euteleostomi</taxon>
        <taxon>Mammalia</taxon>
        <taxon>Eutheria</taxon>
        <taxon>Laurasiatheria</taxon>
        <taxon>Carnivora</taxon>
        <taxon>Feliformia</taxon>
        <taxon>Felidae</taxon>
        <taxon>Felinae</taxon>
        <taxon>Felis</taxon>
    </lineage>
</organism>
<keyword evidence="13" id="KW-1015">Disulfide bond</keyword>
<keyword evidence="8" id="KW-0391">Immunity</keyword>
<feature type="transmembrane region" description="Helical" evidence="19">
    <location>
        <begin position="413"/>
        <end position="436"/>
    </location>
</feature>
<dbReference type="InterPro" id="IPR000973">
    <property type="entry name" value="CD4"/>
</dbReference>
<keyword evidence="3" id="KW-1003">Cell membrane</keyword>
<dbReference type="Pfam" id="PF07686">
    <property type="entry name" value="V-set"/>
    <property type="match status" value="1"/>
</dbReference>
<evidence type="ECO:0000256" key="19">
    <source>
        <dbReference type="SAM" id="Phobius"/>
    </source>
</evidence>
<dbReference type="SMART" id="SM00408">
    <property type="entry name" value="IGc2"/>
    <property type="match status" value="2"/>
</dbReference>
<dbReference type="GeneTree" id="ENSGT00390000001745"/>
<evidence type="ECO:0000256" key="13">
    <source>
        <dbReference type="ARBA" id="ARBA00023157"/>
    </source>
</evidence>
<reference evidence="22 23" key="1">
    <citation type="submission" date="2021-02" db="EMBL/GenBank/DDBJ databases">
        <title>Safari Cat Assemblies.</title>
        <authorList>
            <person name="Bredemeyer K.R."/>
            <person name="Murphy W.J."/>
        </authorList>
    </citation>
    <scope>NUCLEOTIDE SEQUENCE [LARGE SCALE GENOMIC DNA]</scope>
</reference>
<evidence type="ECO:0000256" key="11">
    <source>
        <dbReference type="ARBA" id="ARBA00023136"/>
    </source>
</evidence>
<comment type="subcellular location">
    <subcellularLocation>
        <location evidence="1">Cell membrane</location>
        <topology evidence="1">Single-pass type I membrane protein</topology>
    </subcellularLocation>
</comment>
<dbReference type="InterPro" id="IPR003599">
    <property type="entry name" value="Ig_sub"/>
</dbReference>
<evidence type="ECO:0000256" key="10">
    <source>
        <dbReference type="ARBA" id="ARBA00023130"/>
    </source>
</evidence>
<evidence type="ECO:0000256" key="15">
    <source>
        <dbReference type="ARBA" id="ARBA00023288"/>
    </source>
</evidence>
<evidence type="ECO:0000256" key="5">
    <source>
        <dbReference type="ARBA" id="ARBA00022692"/>
    </source>
</evidence>
<feature type="chain" id="PRO_5046610801" description="T-cell surface glycoprotein CD4" evidence="20">
    <location>
        <begin position="22"/>
        <end position="585"/>
    </location>
</feature>
<gene>
    <name evidence="22" type="primary">CD4</name>
</gene>